<dbReference type="PROSITE" id="PS00141">
    <property type="entry name" value="ASP_PROTEASE"/>
    <property type="match status" value="1"/>
</dbReference>
<protein>
    <submittedName>
        <fullName evidence="16">Acid protease</fullName>
    </submittedName>
</protein>
<keyword evidence="7" id="KW-0472">Membrane</keyword>
<dbReference type="FunFam" id="2.40.70.10:FF:000060">
    <property type="entry name" value="Aspartic-type endopeptidase ctsD"/>
    <property type="match status" value="1"/>
</dbReference>
<evidence type="ECO:0000256" key="3">
    <source>
        <dbReference type="ARBA" id="ARBA00022475"/>
    </source>
</evidence>
<feature type="active site" evidence="10">
    <location>
        <position position="298"/>
    </location>
</feature>
<keyword evidence="6 12" id="KW-0378">Hydrolase</keyword>
<name>A0A6A6DX63_9PEZI</name>
<evidence type="ECO:0000256" key="5">
    <source>
        <dbReference type="ARBA" id="ARBA00022750"/>
    </source>
</evidence>
<keyword evidence="5 12" id="KW-0064">Aspartyl protease</keyword>
<dbReference type="Pfam" id="PF00026">
    <property type="entry name" value="Asp"/>
    <property type="match status" value="1"/>
</dbReference>
<dbReference type="Proteomes" id="UP000800200">
    <property type="component" value="Unassembled WGS sequence"/>
</dbReference>
<evidence type="ECO:0000256" key="13">
    <source>
        <dbReference type="SAM" id="MobiDB-lite"/>
    </source>
</evidence>
<keyword evidence="3" id="KW-1003">Cell membrane</keyword>
<comment type="similarity">
    <text evidence="2 12">Belongs to the peptidase A1 family.</text>
</comment>
<dbReference type="InterPro" id="IPR033121">
    <property type="entry name" value="PEPTIDASE_A1"/>
</dbReference>
<feature type="domain" description="Peptidase A1" evidence="15">
    <location>
        <begin position="94"/>
        <end position="403"/>
    </location>
</feature>
<evidence type="ECO:0000313" key="17">
    <source>
        <dbReference type="Proteomes" id="UP000800200"/>
    </source>
</evidence>
<keyword evidence="14" id="KW-0732">Signal</keyword>
<dbReference type="PANTHER" id="PTHR47966:SF75">
    <property type="entry name" value="ENDOPEPTIDASE (CTSD), PUTATIVE (AFU_ORTHOLOGUE AFUA_4G07040)-RELATED"/>
    <property type="match status" value="1"/>
</dbReference>
<evidence type="ECO:0000256" key="7">
    <source>
        <dbReference type="ARBA" id="ARBA00023136"/>
    </source>
</evidence>
<keyword evidence="8" id="KW-0325">Glycoprotein</keyword>
<dbReference type="CDD" id="cd05471">
    <property type="entry name" value="pepsin_like"/>
    <property type="match status" value="1"/>
</dbReference>
<sequence length="502" mass="52891">MHIPPPVFMVTAACLSILPTVHAFYPYQPVYGGSDKPTEQRRATRPVNSEYGSITLPLRRVPIRRENQHNIIKSNDPKQESSVAIDQDGTDLSYMVAVTIGSSTEEYLLLLDSAASNTWVMGQDCTSDACDSHNTFGEGDSSTLKKGEEAFSITYGTGSVSGIVASDTLHLANLSPSLSFGLGTNVSDEFKAYPMDGILGIGRGDTIPGTVESPQLMDVLSTSRLIKAKLFGIHLSRTKDGLNDGELNLGEPNKERYDGDLNFIPVVESSVEFWELPIDDAGVDGKKLGVKGRSAIIDSGTSFILMPSDDAAALHKLIPGSEQSGETFTVPCKATQPVQLVFGGKTYNVSTGDYIGGETSGGNCRSNIIGRKTFGDNQWLVGDVFLKNVYSVFDFDKLQVGFGVKSGDEKVASASGSASLTATPGKESQTSLLTTRASSPNEPSIGPSAAASRTSPADGTTEATAESQQTPGASPSAKGTAAGTRPASFAALSIAILLSMFI</sequence>
<dbReference type="GO" id="GO:0004190">
    <property type="term" value="F:aspartic-type endopeptidase activity"/>
    <property type="evidence" value="ECO:0007669"/>
    <property type="project" value="UniProtKB-KW"/>
</dbReference>
<evidence type="ECO:0000256" key="1">
    <source>
        <dbReference type="ARBA" id="ARBA00004236"/>
    </source>
</evidence>
<gene>
    <name evidence="16" type="ORF">K469DRAFT_180335</name>
</gene>
<evidence type="ECO:0000259" key="15">
    <source>
        <dbReference type="PROSITE" id="PS51767"/>
    </source>
</evidence>
<evidence type="ECO:0000256" key="9">
    <source>
        <dbReference type="ARBA" id="ARBA00023288"/>
    </source>
</evidence>
<dbReference type="AlphaFoldDB" id="A0A6A6DX63"/>
<dbReference type="PRINTS" id="PR00792">
    <property type="entry name" value="PEPSIN"/>
</dbReference>
<dbReference type="PROSITE" id="PS51767">
    <property type="entry name" value="PEPTIDASE_A1"/>
    <property type="match status" value="1"/>
</dbReference>
<dbReference type="GO" id="GO:0006508">
    <property type="term" value="P:proteolysis"/>
    <property type="evidence" value="ECO:0007669"/>
    <property type="project" value="UniProtKB-KW"/>
</dbReference>
<dbReference type="EMBL" id="ML994638">
    <property type="protein sequence ID" value="KAF2184281.1"/>
    <property type="molecule type" value="Genomic_DNA"/>
</dbReference>
<feature type="region of interest" description="Disordered" evidence="13">
    <location>
        <begin position="414"/>
        <end position="483"/>
    </location>
</feature>
<dbReference type="PANTHER" id="PTHR47966">
    <property type="entry name" value="BETA-SITE APP-CLEAVING ENZYME, ISOFORM A-RELATED"/>
    <property type="match status" value="1"/>
</dbReference>
<dbReference type="InterPro" id="IPR001461">
    <property type="entry name" value="Aspartic_peptidase_A1"/>
</dbReference>
<feature type="disulfide bond" evidence="11">
    <location>
        <begin position="125"/>
        <end position="130"/>
    </location>
</feature>
<keyword evidence="17" id="KW-1185">Reference proteome</keyword>
<dbReference type="Gene3D" id="2.40.70.10">
    <property type="entry name" value="Acid Proteases"/>
    <property type="match status" value="2"/>
</dbReference>
<evidence type="ECO:0000256" key="10">
    <source>
        <dbReference type="PIRSR" id="PIRSR601461-1"/>
    </source>
</evidence>
<dbReference type="GO" id="GO:0005886">
    <property type="term" value="C:plasma membrane"/>
    <property type="evidence" value="ECO:0007669"/>
    <property type="project" value="UniProtKB-SubCell"/>
</dbReference>
<evidence type="ECO:0000256" key="11">
    <source>
        <dbReference type="PIRSR" id="PIRSR601461-2"/>
    </source>
</evidence>
<feature type="compositionally biased region" description="Low complexity" evidence="13">
    <location>
        <begin position="414"/>
        <end position="423"/>
    </location>
</feature>
<accession>A0A6A6DX63</accession>
<dbReference type="OrthoDB" id="660550at2759"/>
<dbReference type="InterPro" id="IPR001969">
    <property type="entry name" value="Aspartic_peptidase_AS"/>
</dbReference>
<dbReference type="SUPFAM" id="SSF50630">
    <property type="entry name" value="Acid proteases"/>
    <property type="match status" value="1"/>
</dbReference>
<keyword evidence="9" id="KW-0449">Lipoprotein</keyword>
<evidence type="ECO:0000313" key="16">
    <source>
        <dbReference type="EMBL" id="KAF2184281.1"/>
    </source>
</evidence>
<organism evidence="16 17">
    <name type="scientific">Zopfia rhizophila CBS 207.26</name>
    <dbReference type="NCBI Taxonomy" id="1314779"/>
    <lineage>
        <taxon>Eukaryota</taxon>
        <taxon>Fungi</taxon>
        <taxon>Dikarya</taxon>
        <taxon>Ascomycota</taxon>
        <taxon>Pezizomycotina</taxon>
        <taxon>Dothideomycetes</taxon>
        <taxon>Dothideomycetes incertae sedis</taxon>
        <taxon>Zopfiaceae</taxon>
        <taxon>Zopfia</taxon>
    </lineage>
</organism>
<evidence type="ECO:0000256" key="14">
    <source>
        <dbReference type="SAM" id="SignalP"/>
    </source>
</evidence>
<comment type="subcellular location">
    <subcellularLocation>
        <location evidence="1">Cell membrane</location>
    </subcellularLocation>
</comment>
<feature type="compositionally biased region" description="Polar residues" evidence="13">
    <location>
        <begin position="451"/>
        <end position="473"/>
    </location>
</feature>
<evidence type="ECO:0000256" key="6">
    <source>
        <dbReference type="ARBA" id="ARBA00022801"/>
    </source>
</evidence>
<feature type="active site" evidence="10">
    <location>
        <position position="112"/>
    </location>
</feature>
<evidence type="ECO:0000256" key="8">
    <source>
        <dbReference type="ARBA" id="ARBA00023180"/>
    </source>
</evidence>
<evidence type="ECO:0000256" key="4">
    <source>
        <dbReference type="ARBA" id="ARBA00022670"/>
    </source>
</evidence>
<keyword evidence="11" id="KW-1015">Disulfide bond</keyword>
<feature type="compositionally biased region" description="Polar residues" evidence="13">
    <location>
        <begin position="426"/>
        <end position="442"/>
    </location>
</feature>
<dbReference type="InterPro" id="IPR034164">
    <property type="entry name" value="Pepsin-like_dom"/>
</dbReference>
<evidence type="ECO:0000256" key="2">
    <source>
        <dbReference type="ARBA" id="ARBA00007447"/>
    </source>
</evidence>
<feature type="chain" id="PRO_5025462108" evidence="14">
    <location>
        <begin position="24"/>
        <end position="502"/>
    </location>
</feature>
<keyword evidence="4 12" id="KW-0645">Protease</keyword>
<dbReference type="InterPro" id="IPR021109">
    <property type="entry name" value="Peptidase_aspartic_dom_sf"/>
</dbReference>
<feature type="signal peptide" evidence="14">
    <location>
        <begin position="1"/>
        <end position="23"/>
    </location>
</feature>
<proteinExistence type="inferred from homology"/>
<evidence type="ECO:0000256" key="12">
    <source>
        <dbReference type="RuleBase" id="RU000454"/>
    </source>
</evidence>
<reference evidence="16" key="1">
    <citation type="journal article" date="2020" name="Stud. Mycol.">
        <title>101 Dothideomycetes genomes: a test case for predicting lifestyles and emergence of pathogens.</title>
        <authorList>
            <person name="Haridas S."/>
            <person name="Albert R."/>
            <person name="Binder M."/>
            <person name="Bloem J."/>
            <person name="Labutti K."/>
            <person name="Salamov A."/>
            <person name="Andreopoulos B."/>
            <person name="Baker S."/>
            <person name="Barry K."/>
            <person name="Bills G."/>
            <person name="Bluhm B."/>
            <person name="Cannon C."/>
            <person name="Castanera R."/>
            <person name="Culley D."/>
            <person name="Daum C."/>
            <person name="Ezra D."/>
            <person name="Gonzalez J."/>
            <person name="Henrissat B."/>
            <person name="Kuo A."/>
            <person name="Liang C."/>
            <person name="Lipzen A."/>
            <person name="Lutzoni F."/>
            <person name="Magnuson J."/>
            <person name="Mondo S."/>
            <person name="Nolan M."/>
            <person name="Ohm R."/>
            <person name="Pangilinan J."/>
            <person name="Park H.-J."/>
            <person name="Ramirez L."/>
            <person name="Alfaro M."/>
            <person name="Sun H."/>
            <person name="Tritt A."/>
            <person name="Yoshinaga Y."/>
            <person name="Zwiers L.-H."/>
            <person name="Turgeon B."/>
            <person name="Goodwin S."/>
            <person name="Spatafora J."/>
            <person name="Crous P."/>
            <person name="Grigoriev I."/>
        </authorList>
    </citation>
    <scope>NUCLEOTIDE SEQUENCE</scope>
    <source>
        <strain evidence="16">CBS 207.26</strain>
    </source>
</reference>